<protein>
    <recommendedName>
        <fullName evidence="1">Reverse transcriptase zinc-binding domain-containing protein</fullName>
    </recommendedName>
</protein>
<proteinExistence type="predicted"/>
<sequence length="209" mass="24840">MLWVRAIKTKYEEEDRWMTKEISTPYGVSLWRSIRVLWPLLKNRSTIKVADEQWSNQGWDIIFRRMPNDWEVSRVIAFFNLLGAFGGLQKGADRLWWNGYSSGAYKVNATYKYMNQTNHQMVEWPWKHIWKAKIPYKVSCFVWLLAREAVLTQDTLMKTGITICPRCCLCEETTETVNHLFLHCKITGQVWRMFLALRSITMDNARKDF</sequence>
<dbReference type="PANTHER" id="PTHR36617:SF16">
    <property type="entry name" value="OS04G0516500 PROTEIN"/>
    <property type="match status" value="1"/>
</dbReference>
<evidence type="ECO:0000313" key="2">
    <source>
        <dbReference type="EMBL" id="WMV19156.1"/>
    </source>
</evidence>
<dbReference type="Pfam" id="PF13966">
    <property type="entry name" value="zf-RVT"/>
    <property type="match status" value="1"/>
</dbReference>
<organism evidence="2 3">
    <name type="scientific">Solanum verrucosum</name>
    <dbReference type="NCBI Taxonomy" id="315347"/>
    <lineage>
        <taxon>Eukaryota</taxon>
        <taxon>Viridiplantae</taxon>
        <taxon>Streptophyta</taxon>
        <taxon>Embryophyta</taxon>
        <taxon>Tracheophyta</taxon>
        <taxon>Spermatophyta</taxon>
        <taxon>Magnoliopsida</taxon>
        <taxon>eudicotyledons</taxon>
        <taxon>Gunneridae</taxon>
        <taxon>Pentapetalae</taxon>
        <taxon>asterids</taxon>
        <taxon>lamiids</taxon>
        <taxon>Solanales</taxon>
        <taxon>Solanaceae</taxon>
        <taxon>Solanoideae</taxon>
        <taxon>Solaneae</taxon>
        <taxon>Solanum</taxon>
    </lineage>
</organism>
<evidence type="ECO:0000313" key="3">
    <source>
        <dbReference type="Proteomes" id="UP001234989"/>
    </source>
</evidence>
<name>A0AAF0Q983_SOLVR</name>
<reference evidence="2" key="1">
    <citation type="submission" date="2023-08" db="EMBL/GenBank/DDBJ databases">
        <title>A de novo genome assembly of Solanum verrucosum Schlechtendal, a Mexican diploid species geographically isolated from the other diploid A-genome species in potato relatives.</title>
        <authorList>
            <person name="Hosaka K."/>
        </authorList>
    </citation>
    <scope>NUCLEOTIDE SEQUENCE</scope>
    <source>
        <tissue evidence="2">Young leaves</tissue>
    </source>
</reference>
<accession>A0AAF0Q983</accession>
<dbReference type="InterPro" id="IPR026960">
    <property type="entry name" value="RVT-Znf"/>
</dbReference>
<dbReference type="AlphaFoldDB" id="A0AAF0Q983"/>
<dbReference type="PANTHER" id="PTHR36617">
    <property type="entry name" value="PROTEIN, PUTATIVE-RELATED"/>
    <property type="match status" value="1"/>
</dbReference>
<feature type="domain" description="Reverse transcriptase zinc-binding" evidence="1">
    <location>
        <begin position="105"/>
        <end position="191"/>
    </location>
</feature>
<keyword evidence="3" id="KW-1185">Reference proteome</keyword>
<dbReference type="Proteomes" id="UP001234989">
    <property type="component" value="Chromosome 3"/>
</dbReference>
<gene>
    <name evidence="2" type="ORF">MTR67_012541</name>
</gene>
<evidence type="ECO:0000259" key="1">
    <source>
        <dbReference type="Pfam" id="PF13966"/>
    </source>
</evidence>
<dbReference type="EMBL" id="CP133614">
    <property type="protein sequence ID" value="WMV19156.1"/>
    <property type="molecule type" value="Genomic_DNA"/>
</dbReference>